<dbReference type="NCBIfam" id="TIGR00762">
    <property type="entry name" value="DegV"/>
    <property type="match status" value="1"/>
</dbReference>
<dbReference type="Gene3D" id="3.30.1180.10">
    <property type="match status" value="1"/>
</dbReference>
<evidence type="ECO:0000313" key="3">
    <source>
        <dbReference type="EMBL" id="MDQ0160322.1"/>
    </source>
</evidence>
<dbReference type="RefSeq" id="WP_306977497.1">
    <property type="nucleotide sequence ID" value="NZ_JAUSTQ010000010.1"/>
</dbReference>
<dbReference type="InterPro" id="IPR003797">
    <property type="entry name" value="DegV"/>
</dbReference>
<gene>
    <name evidence="3" type="ORF">J2S77_002325</name>
</gene>
<keyword evidence="2" id="KW-0446">Lipid-binding</keyword>
<dbReference type="PROSITE" id="PS51482">
    <property type="entry name" value="DEGV"/>
    <property type="match status" value="1"/>
</dbReference>
<evidence type="ECO:0000256" key="1">
    <source>
        <dbReference type="ARBA" id="ARBA00003238"/>
    </source>
</evidence>
<proteinExistence type="predicted"/>
<dbReference type="EMBL" id="JAUSTQ010000010">
    <property type="protein sequence ID" value="MDQ0160322.1"/>
    <property type="molecule type" value="Genomic_DNA"/>
</dbReference>
<name>A0ABT9VHE6_9BACI</name>
<comment type="function">
    <text evidence="1">May bind long-chain fatty acids, such as palmitate, and may play a role in lipid transport or fatty acid metabolism.</text>
</comment>
<dbReference type="SUPFAM" id="SSF82549">
    <property type="entry name" value="DAK1/DegV-like"/>
    <property type="match status" value="1"/>
</dbReference>
<accession>A0ABT9VHE6</accession>
<evidence type="ECO:0000313" key="4">
    <source>
        <dbReference type="Proteomes" id="UP001224359"/>
    </source>
</evidence>
<sequence length="287" mass="31975">MSMKLIVDSGSDLPKDLLKKYDIDLASLIVHLNGEDYHDRESIDSQAVYEAMRQGSAPKTAQASPDTFYHLFKQYTDQDQPIIYLAFSSELSGTYQSAMIAKQQIEDQNPDAEIYVIDTRAASMGHGLIAYYTAQAIADGQAVQDVLDTAHYYVNHMVHVFTVDDLEYLQRGGRVSKAQAFVGGMLKIKPLLHVEDGKLVPLEKIRGSKKVIGRMVDLMKERGQHFEQQTIAITHGDDEQRAQQLANQIRELYNPKDIIIHQIGSAIGAHAGPGTIALFFLDDAPKN</sequence>
<dbReference type="InterPro" id="IPR043168">
    <property type="entry name" value="DegV_C"/>
</dbReference>
<evidence type="ECO:0000256" key="2">
    <source>
        <dbReference type="ARBA" id="ARBA00023121"/>
    </source>
</evidence>
<keyword evidence="4" id="KW-1185">Reference proteome</keyword>
<protein>
    <submittedName>
        <fullName evidence="3">DegV family protein with EDD domain</fullName>
    </submittedName>
</protein>
<dbReference type="Proteomes" id="UP001224359">
    <property type="component" value="Unassembled WGS sequence"/>
</dbReference>
<dbReference type="InterPro" id="IPR050270">
    <property type="entry name" value="DegV_domain_contain"/>
</dbReference>
<dbReference type="PANTHER" id="PTHR33434:SF3">
    <property type="entry name" value="DEGV DOMAIN-CONTAINING PROTEIN YITS"/>
    <property type="match status" value="1"/>
</dbReference>
<dbReference type="Gene3D" id="3.40.50.10170">
    <property type="match status" value="1"/>
</dbReference>
<organism evidence="3 4">
    <name type="scientific">Alkalibacillus salilacus</name>
    <dbReference type="NCBI Taxonomy" id="284582"/>
    <lineage>
        <taxon>Bacteria</taxon>
        <taxon>Bacillati</taxon>
        <taxon>Bacillota</taxon>
        <taxon>Bacilli</taxon>
        <taxon>Bacillales</taxon>
        <taxon>Bacillaceae</taxon>
        <taxon>Alkalibacillus</taxon>
    </lineage>
</organism>
<dbReference type="PANTHER" id="PTHR33434">
    <property type="entry name" value="DEGV DOMAIN-CONTAINING PROTEIN DR_1986-RELATED"/>
    <property type="match status" value="1"/>
</dbReference>
<reference evidence="3 4" key="1">
    <citation type="submission" date="2023-07" db="EMBL/GenBank/DDBJ databases">
        <title>Genomic Encyclopedia of Type Strains, Phase IV (KMG-IV): sequencing the most valuable type-strain genomes for metagenomic binning, comparative biology and taxonomic classification.</title>
        <authorList>
            <person name="Goeker M."/>
        </authorList>
    </citation>
    <scope>NUCLEOTIDE SEQUENCE [LARGE SCALE GENOMIC DNA]</scope>
    <source>
        <strain evidence="3 4">DSM 16460</strain>
    </source>
</reference>
<dbReference type="Pfam" id="PF02645">
    <property type="entry name" value="DegV"/>
    <property type="match status" value="1"/>
</dbReference>
<comment type="caution">
    <text evidence="3">The sequence shown here is derived from an EMBL/GenBank/DDBJ whole genome shotgun (WGS) entry which is preliminary data.</text>
</comment>